<dbReference type="STRING" id="873513.HMPREF6485_0191"/>
<accession>E6K3N8</accession>
<feature type="region of interest" description="Disordered" evidence="1">
    <location>
        <begin position="1"/>
        <end position="37"/>
    </location>
</feature>
<reference evidence="2 3" key="1">
    <citation type="submission" date="2010-10" db="EMBL/GenBank/DDBJ databases">
        <authorList>
            <person name="Muzny D."/>
            <person name="Qin X."/>
            <person name="Deng J."/>
            <person name="Jiang H."/>
            <person name="Liu Y."/>
            <person name="Qu J."/>
            <person name="Song X.-Z."/>
            <person name="Zhang L."/>
            <person name="Thornton R."/>
            <person name="Coyle M."/>
            <person name="Francisco L."/>
            <person name="Jackson L."/>
            <person name="Javaid M."/>
            <person name="Korchina V."/>
            <person name="Kovar C."/>
            <person name="Mata R."/>
            <person name="Mathew T."/>
            <person name="Ngo R."/>
            <person name="Nguyen L."/>
            <person name="Nguyen N."/>
            <person name="Okwuonu G."/>
            <person name="Ongeri F."/>
            <person name="Pham C."/>
            <person name="Simmons D."/>
            <person name="Wilczek-Boney K."/>
            <person name="Hale W."/>
            <person name="Jakkamsetti A."/>
            <person name="Pham P."/>
            <person name="Ruth R."/>
            <person name="San Lucas F."/>
            <person name="Warren J."/>
            <person name="Zhang J."/>
            <person name="Zhao Z."/>
            <person name="Zhou C."/>
            <person name="Zhu D."/>
            <person name="Lee S."/>
            <person name="Bess C."/>
            <person name="Blankenburg K."/>
            <person name="Forbes L."/>
            <person name="Fu Q."/>
            <person name="Gubbala S."/>
            <person name="Hirani K."/>
            <person name="Jayaseelan J.C."/>
            <person name="Lara F."/>
            <person name="Munidasa M."/>
            <person name="Palculict T."/>
            <person name="Patil S."/>
            <person name="Pu L.-L."/>
            <person name="Saada N."/>
            <person name="Tang L."/>
            <person name="Weissenberger G."/>
            <person name="Zhu Y."/>
            <person name="Hemphill L."/>
            <person name="Shang Y."/>
            <person name="Youmans B."/>
            <person name="Ayvaz T."/>
            <person name="Ross M."/>
            <person name="Santibanez J."/>
            <person name="Aqrawi P."/>
            <person name="Gross S."/>
            <person name="Joshi V."/>
            <person name="Fowler G."/>
            <person name="Nazareth L."/>
            <person name="Reid J."/>
            <person name="Worley K."/>
            <person name="Petrosino J."/>
            <person name="Highlander S."/>
            <person name="Gibbs R."/>
        </authorList>
    </citation>
    <scope>NUCLEOTIDE SEQUENCE [LARGE SCALE GENOMIC DNA]</scope>
    <source>
        <strain evidence="2 3">ATCC 33574</strain>
    </source>
</reference>
<dbReference type="HOGENOM" id="CLU_2194564_0_0_10"/>
<name>E6K3N8_9BACT</name>
<dbReference type="EMBL" id="AEPD01000006">
    <property type="protein sequence ID" value="EFU31806.1"/>
    <property type="molecule type" value="Genomic_DNA"/>
</dbReference>
<gene>
    <name evidence="2" type="ORF">HMPREF6485_0191</name>
</gene>
<feature type="compositionally biased region" description="Basic and acidic residues" evidence="1">
    <location>
        <begin position="7"/>
        <end position="34"/>
    </location>
</feature>
<organism evidence="2 3">
    <name type="scientific">Segatella buccae ATCC 33574</name>
    <dbReference type="NCBI Taxonomy" id="873513"/>
    <lineage>
        <taxon>Bacteria</taxon>
        <taxon>Pseudomonadati</taxon>
        <taxon>Bacteroidota</taxon>
        <taxon>Bacteroidia</taxon>
        <taxon>Bacteroidales</taxon>
        <taxon>Prevotellaceae</taxon>
        <taxon>Segatella</taxon>
    </lineage>
</organism>
<evidence type="ECO:0000256" key="1">
    <source>
        <dbReference type="SAM" id="MobiDB-lite"/>
    </source>
</evidence>
<evidence type="ECO:0000313" key="3">
    <source>
        <dbReference type="Proteomes" id="UP000003112"/>
    </source>
</evidence>
<proteinExistence type="predicted"/>
<protein>
    <submittedName>
        <fullName evidence="2">Uncharacterized protein</fullName>
    </submittedName>
</protein>
<keyword evidence="3" id="KW-1185">Reference proteome</keyword>
<evidence type="ECO:0000313" key="2">
    <source>
        <dbReference type="EMBL" id="EFU31806.1"/>
    </source>
</evidence>
<dbReference type="AlphaFoldDB" id="E6K3N8"/>
<sequence length="108" mass="12574">MSWAGDGKSESKKGAPQVDRKPEREWERREEKREKGKRLKMGRGVNIFLSAFAFGRKKLYLCISKGSTRVFPFFRFRPAGGLIRPKRAFERAVPDLQKRLFELLTTVL</sequence>
<dbReference type="Proteomes" id="UP000003112">
    <property type="component" value="Unassembled WGS sequence"/>
</dbReference>
<comment type="caution">
    <text evidence="2">The sequence shown here is derived from an EMBL/GenBank/DDBJ whole genome shotgun (WGS) entry which is preliminary data.</text>
</comment>